<evidence type="ECO:0000313" key="3">
    <source>
        <dbReference type="Proteomes" id="UP000002729"/>
    </source>
</evidence>
<dbReference type="eggNOG" id="ENOG502RWF4">
    <property type="taxonomic scope" value="Eukaryota"/>
</dbReference>
<dbReference type="InParanoid" id="F0YH86"/>
<sequence>MSGTQDWLLSRCEAEARSSSGHLVELLTVQSVVAECVEDVVEAFRCNELAAARREVEVVRLEAEVAAAERDAALAERRAAARGGAATAFGARACLRGVLDDVAKCRLVARVAEGERLKLKRAEGEARKVPALEREVSRLARELEAARRREARGGQLNGTLAAPEKRAPPRLTLVTLEDKLVLKVFSFLTAWGVLASAQADRAFFARVDKLFGMGSAVAGRLKAGGNKRANGRSPPPGAAGSLSAETAAAIASKLNAGEIKGIIALDQRAKRLDGECAMLKAEKEDLKAALEGAEGVKDFLGAKLRDAEETLKAAFEADETQRSQRRSDQEVINFLDARVRDLEAENAGLRARRDSVEADLGRDRDAAVKQLAHVVASRDADLDERDRGDKANREQKRLLVKEVKALRAQLAAVHRAAARRV</sequence>
<feature type="coiled-coil region" evidence="1">
    <location>
        <begin position="49"/>
        <end position="78"/>
    </location>
</feature>
<keyword evidence="1" id="KW-0175">Coiled coil</keyword>
<protein>
    <submittedName>
        <fullName evidence="2">Expressed protein</fullName>
    </submittedName>
</protein>
<proteinExistence type="predicted"/>
<reference evidence="2 3" key="1">
    <citation type="journal article" date="2011" name="Proc. Natl. Acad. Sci. U.S.A.">
        <title>Niche of harmful alga Aureococcus anophagefferens revealed through ecogenomics.</title>
        <authorList>
            <person name="Gobler C.J."/>
            <person name="Berry D.L."/>
            <person name="Dyhrman S.T."/>
            <person name="Wilhelm S.W."/>
            <person name="Salamov A."/>
            <person name="Lobanov A.V."/>
            <person name="Zhang Y."/>
            <person name="Collier J.L."/>
            <person name="Wurch L.L."/>
            <person name="Kustka A.B."/>
            <person name="Dill B.D."/>
            <person name="Shah M."/>
            <person name="VerBerkmoes N.C."/>
            <person name="Kuo A."/>
            <person name="Terry A."/>
            <person name="Pangilinan J."/>
            <person name="Lindquist E.A."/>
            <person name="Lucas S."/>
            <person name="Paulsen I.T."/>
            <person name="Hattenrath-Lehmann T.K."/>
            <person name="Talmage S.C."/>
            <person name="Walker E.A."/>
            <person name="Koch F."/>
            <person name="Burson A.M."/>
            <person name="Marcoval M.A."/>
            <person name="Tang Y.Z."/>
            <person name="Lecleir G.R."/>
            <person name="Coyne K.J."/>
            <person name="Berg G.M."/>
            <person name="Bertrand E.M."/>
            <person name="Saito M.A."/>
            <person name="Gladyshev V.N."/>
            <person name="Grigoriev I.V."/>
        </authorList>
    </citation>
    <scope>NUCLEOTIDE SEQUENCE [LARGE SCALE GENOMIC DNA]</scope>
    <source>
        <strain evidence="3">CCMP 1984</strain>
    </source>
</reference>
<gene>
    <name evidence="2" type="ORF">AURANDRAFT_66289</name>
</gene>
<dbReference type="RefSeq" id="XP_009039677.1">
    <property type="nucleotide sequence ID" value="XM_009041429.1"/>
</dbReference>
<accession>F0YH86</accession>
<dbReference type="OMA" id="AQCAYNR"/>
<dbReference type="EMBL" id="GL833140">
    <property type="protein sequence ID" value="EGB05545.1"/>
    <property type="molecule type" value="Genomic_DNA"/>
</dbReference>
<dbReference type="Proteomes" id="UP000002729">
    <property type="component" value="Unassembled WGS sequence"/>
</dbReference>
<dbReference type="OrthoDB" id="76516at2759"/>
<evidence type="ECO:0000313" key="2">
    <source>
        <dbReference type="EMBL" id="EGB05545.1"/>
    </source>
</evidence>
<name>F0YH86_AURAN</name>
<organism evidence="3">
    <name type="scientific">Aureococcus anophagefferens</name>
    <name type="common">Harmful bloom alga</name>
    <dbReference type="NCBI Taxonomy" id="44056"/>
    <lineage>
        <taxon>Eukaryota</taxon>
        <taxon>Sar</taxon>
        <taxon>Stramenopiles</taxon>
        <taxon>Ochrophyta</taxon>
        <taxon>Pelagophyceae</taxon>
        <taxon>Pelagomonadales</taxon>
        <taxon>Pelagomonadaceae</taxon>
        <taxon>Aureococcus</taxon>
    </lineage>
</organism>
<dbReference type="GeneID" id="20225730"/>
<feature type="coiled-coil region" evidence="1">
    <location>
        <begin position="332"/>
        <end position="359"/>
    </location>
</feature>
<feature type="coiled-coil region" evidence="1">
    <location>
        <begin position="269"/>
        <end position="296"/>
    </location>
</feature>
<evidence type="ECO:0000256" key="1">
    <source>
        <dbReference type="SAM" id="Coils"/>
    </source>
</evidence>
<keyword evidence="3" id="KW-1185">Reference proteome</keyword>
<dbReference type="AlphaFoldDB" id="F0YH86"/>
<dbReference type="KEGG" id="aaf:AURANDRAFT_66289"/>